<proteinExistence type="predicted"/>
<keyword evidence="1" id="KW-0472">Membrane</keyword>
<sequence length="179" mass="20483">MCVLQLSFIHRPQLPSHSAGLFGPLLVQASMSASAIPRRYFFDAYTLVFIIVLKIFYLELTSFQKVLVGAASGCNSSNVCCSSGSGGLWPKLPWMRLISLLAGLYNLHYFRSSPRCKLARVLIFFVLVLKGLLPESIFLKFVVPIMFFRRLFTWASQTRRVTHDIRVMRQEQNPHYKFS</sequence>
<evidence type="ECO:0000313" key="2">
    <source>
        <dbReference type="EMBL" id="JAP56555.1"/>
    </source>
</evidence>
<evidence type="ECO:0000256" key="1">
    <source>
        <dbReference type="SAM" id="Phobius"/>
    </source>
</evidence>
<feature type="transmembrane region" description="Helical" evidence="1">
    <location>
        <begin position="122"/>
        <end position="147"/>
    </location>
</feature>
<dbReference type="AlphaFoldDB" id="A0A0X3PXI4"/>
<reference evidence="2" key="1">
    <citation type="submission" date="2016-01" db="EMBL/GenBank/DDBJ databases">
        <title>Reference transcriptome for the parasite Schistocephalus solidus: insights into the molecular evolution of parasitism.</title>
        <authorList>
            <person name="Hebert F.O."/>
            <person name="Grambauer S."/>
            <person name="Barber I."/>
            <person name="Landry C.R."/>
            <person name="Aubin-Horth N."/>
        </authorList>
    </citation>
    <scope>NUCLEOTIDE SEQUENCE</scope>
</reference>
<keyword evidence="1" id="KW-1133">Transmembrane helix</keyword>
<organism evidence="2">
    <name type="scientific">Schistocephalus solidus</name>
    <name type="common">Tapeworm</name>
    <dbReference type="NCBI Taxonomy" id="70667"/>
    <lineage>
        <taxon>Eukaryota</taxon>
        <taxon>Metazoa</taxon>
        <taxon>Spiralia</taxon>
        <taxon>Lophotrochozoa</taxon>
        <taxon>Platyhelminthes</taxon>
        <taxon>Cestoda</taxon>
        <taxon>Eucestoda</taxon>
        <taxon>Diphyllobothriidea</taxon>
        <taxon>Diphyllobothriidae</taxon>
        <taxon>Schistocephalus</taxon>
    </lineage>
</organism>
<name>A0A0X3PXI4_SCHSO</name>
<feature type="transmembrane region" description="Helical" evidence="1">
    <location>
        <begin position="40"/>
        <end position="58"/>
    </location>
</feature>
<accession>A0A0X3PXI4</accession>
<evidence type="ECO:0008006" key="3">
    <source>
        <dbReference type="Google" id="ProtNLM"/>
    </source>
</evidence>
<protein>
    <recommendedName>
        <fullName evidence="3">Transmembrane protein</fullName>
    </recommendedName>
</protein>
<feature type="transmembrane region" description="Helical" evidence="1">
    <location>
        <begin position="93"/>
        <end position="110"/>
    </location>
</feature>
<keyword evidence="1" id="KW-0812">Transmembrane</keyword>
<dbReference type="EMBL" id="GEEE01019401">
    <property type="protein sequence ID" value="JAP43824.1"/>
    <property type="molecule type" value="Transcribed_RNA"/>
</dbReference>
<dbReference type="EMBL" id="GEEE01006670">
    <property type="protein sequence ID" value="JAP56555.1"/>
    <property type="molecule type" value="Transcribed_RNA"/>
</dbReference>
<gene>
    <name evidence="2" type="ORF">TR151057</name>
</gene>